<dbReference type="EMBL" id="REGN01008393">
    <property type="protein sequence ID" value="RNA03681.1"/>
    <property type="molecule type" value="Genomic_DNA"/>
</dbReference>
<evidence type="ECO:0000313" key="5">
    <source>
        <dbReference type="EMBL" id="RNA03681.1"/>
    </source>
</evidence>
<dbReference type="PANTHER" id="PTHR19848:SF8">
    <property type="entry name" value="F-BOX AND WD REPEAT DOMAIN CONTAINING 7"/>
    <property type="match status" value="1"/>
</dbReference>
<comment type="caution">
    <text evidence="5">The sequence shown here is derived from an EMBL/GenBank/DDBJ whole genome shotgun (WGS) entry which is preliminary data.</text>
</comment>
<organism evidence="5 6">
    <name type="scientific">Brachionus plicatilis</name>
    <name type="common">Marine rotifer</name>
    <name type="synonym">Brachionus muelleri</name>
    <dbReference type="NCBI Taxonomy" id="10195"/>
    <lineage>
        <taxon>Eukaryota</taxon>
        <taxon>Metazoa</taxon>
        <taxon>Spiralia</taxon>
        <taxon>Gnathifera</taxon>
        <taxon>Rotifera</taxon>
        <taxon>Eurotatoria</taxon>
        <taxon>Monogononta</taxon>
        <taxon>Pseudotrocha</taxon>
        <taxon>Ploima</taxon>
        <taxon>Brachionidae</taxon>
        <taxon>Brachionus</taxon>
    </lineage>
</organism>
<feature type="repeat" description="WD" evidence="3">
    <location>
        <begin position="83"/>
        <end position="123"/>
    </location>
</feature>
<keyword evidence="4" id="KW-0812">Transmembrane</keyword>
<dbReference type="PROSITE" id="PS50082">
    <property type="entry name" value="WD_REPEATS_2"/>
    <property type="match status" value="4"/>
</dbReference>
<evidence type="ECO:0000256" key="1">
    <source>
        <dbReference type="ARBA" id="ARBA00022574"/>
    </source>
</evidence>
<feature type="repeat" description="WD" evidence="3">
    <location>
        <begin position="42"/>
        <end position="82"/>
    </location>
</feature>
<evidence type="ECO:0000256" key="4">
    <source>
        <dbReference type="SAM" id="Phobius"/>
    </source>
</evidence>
<dbReference type="InterPro" id="IPR036322">
    <property type="entry name" value="WD40_repeat_dom_sf"/>
</dbReference>
<dbReference type="STRING" id="10195.A0A3M7PY61"/>
<evidence type="ECO:0000256" key="2">
    <source>
        <dbReference type="ARBA" id="ARBA00022737"/>
    </source>
</evidence>
<dbReference type="OrthoDB" id="674604at2759"/>
<dbReference type="InterPro" id="IPR020472">
    <property type="entry name" value="WD40_PAC1"/>
</dbReference>
<keyword evidence="6" id="KW-1185">Reference proteome</keyword>
<evidence type="ECO:0000313" key="6">
    <source>
        <dbReference type="Proteomes" id="UP000276133"/>
    </source>
</evidence>
<dbReference type="SMART" id="SM00320">
    <property type="entry name" value="WD40"/>
    <property type="match status" value="6"/>
</dbReference>
<dbReference type="Gene3D" id="2.130.10.10">
    <property type="entry name" value="YVTN repeat-like/Quinoprotein amine dehydrogenase"/>
    <property type="match status" value="2"/>
</dbReference>
<proteinExistence type="predicted"/>
<dbReference type="InterPro" id="IPR019775">
    <property type="entry name" value="WD40_repeat_CS"/>
</dbReference>
<dbReference type="PROSITE" id="PS00678">
    <property type="entry name" value="WD_REPEATS_1"/>
    <property type="match status" value="1"/>
</dbReference>
<keyword evidence="1 3" id="KW-0853">WD repeat</keyword>
<dbReference type="PROSITE" id="PS50294">
    <property type="entry name" value="WD_REPEATS_REGION"/>
    <property type="match status" value="3"/>
</dbReference>
<keyword evidence="4" id="KW-1133">Transmembrane helix</keyword>
<dbReference type="SUPFAM" id="SSF50978">
    <property type="entry name" value="WD40 repeat-like"/>
    <property type="match status" value="1"/>
</dbReference>
<feature type="repeat" description="WD" evidence="3">
    <location>
        <begin position="165"/>
        <end position="205"/>
    </location>
</feature>
<feature type="repeat" description="WD" evidence="3">
    <location>
        <begin position="124"/>
        <end position="164"/>
    </location>
</feature>
<dbReference type="InterPro" id="IPR001680">
    <property type="entry name" value="WD40_rpt"/>
</dbReference>
<dbReference type="AlphaFoldDB" id="A0A3M7PY61"/>
<accession>A0A3M7PY61</accession>
<reference evidence="5 6" key="1">
    <citation type="journal article" date="2018" name="Sci. Rep.">
        <title>Genomic signatures of local adaptation to the degree of environmental predictability in rotifers.</title>
        <authorList>
            <person name="Franch-Gras L."/>
            <person name="Hahn C."/>
            <person name="Garcia-Roger E.M."/>
            <person name="Carmona M.J."/>
            <person name="Serra M."/>
            <person name="Gomez A."/>
        </authorList>
    </citation>
    <scope>NUCLEOTIDE SEQUENCE [LARGE SCALE GENOMIC DNA]</scope>
    <source>
        <strain evidence="5">HYR1</strain>
    </source>
</reference>
<keyword evidence="2" id="KW-0677">Repeat</keyword>
<evidence type="ECO:0000256" key="3">
    <source>
        <dbReference type="PROSITE-ProRule" id="PRU00221"/>
    </source>
</evidence>
<feature type="transmembrane region" description="Helical" evidence="4">
    <location>
        <begin position="336"/>
        <end position="353"/>
    </location>
</feature>
<sequence length="428" mass="48871">MNGRNNEMNCLAIMQNGNIVSGSEDRTIKIFDKDTFVCVRTINGHNRDVLCLAIMQNGNIVSGSEDEKIKIWDKDTFECIMTIKGHTNYVKSLAIPQNGNIVSGSWDKTIKIWDINTFECLKTIDGHIYAVNCLAIMQNGNIVSGSRDRGIKLWHKDTFKCIKTINGHTNHVNTLAILQNGNIVSGSLDETIKIWDKDTFECLKTLNCHNHQINCLAIMLDGNINPDNLLQLLVKNKCRIYAFIRFLLVKLKKRASSVLGGACGIGKAVVNIVTELRDLIRLTIRFYLILERKKIKLENKENLNNFDFISCTFLNFDHGTWESFCCSFRNSPKPELPFLIGFIFFLDINIIVVKRIYAMMHKIIQCQGRYNNYLNVKNSYECDLDTWIAVPAKRLNITLQDRRSKVIFQPGLGKIFSKSSHLTLDFLC</sequence>
<dbReference type="Proteomes" id="UP000276133">
    <property type="component" value="Unassembled WGS sequence"/>
</dbReference>
<dbReference type="CDD" id="cd00200">
    <property type="entry name" value="WD40"/>
    <property type="match status" value="1"/>
</dbReference>
<keyword evidence="4" id="KW-0472">Membrane</keyword>
<protein>
    <submittedName>
        <fullName evidence="5">Uncharacterized protein</fullName>
    </submittedName>
</protein>
<name>A0A3M7PY61_BRAPC</name>
<gene>
    <name evidence="5" type="ORF">BpHYR1_033051</name>
</gene>
<dbReference type="PANTHER" id="PTHR19848">
    <property type="entry name" value="WD40 REPEAT PROTEIN"/>
    <property type="match status" value="1"/>
</dbReference>
<dbReference type="InterPro" id="IPR015943">
    <property type="entry name" value="WD40/YVTN_repeat-like_dom_sf"/>
</dbReference>
<dbReference type="PRINTS" id="PR00320">
    <property type="entry name" value="GPROTEINBRPT"/>
</dbReference>
<dbReference type="Pfam" id="PF00400">
    <property type="entry name" value="WD40"/>
    <property type="match status" value="5"/>
</dbReference>